<gene>
    <name evidence="6" type="primary">azoR</name>
    <name evidence="8" type="ORF">D8771_04915</name>
</gene>
<dbReference type="RefSeq" id="WP_016467027.1">
    <property type="nucleotide sequence ID" value="NZ_BNEJ01000017.1"/>
</dbReference>
<dbReference type="InterPro" id="IPR023048">
    <property type="entry name" value="NADH:quinone_OxRdtase_FMN_depd"/>
</dbReference>
<dbReference type="EC" id="1.7.1.17" evidence="6"/>
<comment type="function">
    <text evidence="6">Also exhibits azoreductase activity. Catalyzes the reductive cleavage of the azo bond in aromatic azo compounds to the corresponding amines.</text>
</comment>
<evidence type="ECO:0000259" key="7">
    <source>
        <dbReference type="Pfam" id="PF02525"/>
    </source>
</evidence>
<evidence type="ECO:0000256" key="5">
    <source>
        <dbReference type="ARBA" id="ARBA00048542"/>
    </source>
</evidence>
<dbReference type="Pfam" id="PF02525">
    <property type="entry name" value="Flavodoxin_2"/>
    <property type="match status" value="1"/>
</dbReference>
<dbReference type="InterPro" id="IPR050104">
    <property type="entry name" value="FMN-dep_NADH:Q_OxRdtase_AzoR1"/>
</dbReference>
<accession>A0A8H1LLL7</accession>
<dbReference type="SUPFAM" id="SSF52218">
    <property type="entry name" value="Flavoproteins"/>
    <property type="match status" value="1"/>
</dbReference>
<comment type="catalytic activity">
    <reaction evidence="5">
        <text>N,N-dimethyl-1,4-phenylenediamine + anthranilate + 2 NAD(+) = 2-(4-dimethylaminophenyl)diazenylbenzoate + 2 NADH + 2 H(+)</text>
        <dbReference type="Rhea" id="RHEA:55872"/>
        <dbReference type="ChEBI" id="CHEBI:15378"/>
        <dbReference type="ChEBI" id="CHEBI:15783"/>
        <dbReference type="ChEBI" id="CHEBI:16567"/>
        <dbReference type="ChEBI" id="CHEBI:57540"/>
        <dbReference type="ChEBI" id="CHEBI:57945"/>
        <dbReference type="ChEBI" id="CHEBI:71579"/>
        <dbReference type="EC" id="1.7.1.17"/>
    </reaction>
    <physiologicalReaction direction="right-to-left" evidence="5">
        <dbReference type="Rhea" id="RHEA:55874"/>
    </physiologicalReaction>
</comment>
<evidence type="ECO:0000256" key="1">
    <source>
        <dbReference type="ARBA" id="ARBA00022630"/>
    </source>
</evidence>
<dbReference type="GO" id="GO:0009055">
    <property type="term" value="F:electron transfer activity"/>
    <property type="evidence" value="ECO:0007669"/>
    <property type="project" value="UniProtKB-UniRule"/>
</dbReference>
<keyword evidence="4 6" id="KW-0520">NAD</keyword>
<evidence type="ECO:0000256" key="2">
    <source>
        <dbReference type="ARBA" id="ARBA00022643"/>
    </source>
</evidence>
<dbReference type="Proteomes" id="UP000298111">
    <property type="component" value="Unassembled WGS sequence"/>
</dbReference>
<comment type="subunit">
    <text evidence="6">Homodimer.</text>
</comment>
<comment type="catalytic activity">
    <reaction evidence="6">
        <text>2 a quinone + NADH + H(+) = 2 a 1,4-benzosemiquinone + NAD(+)</text>
        <dbReference type="Rhea" id="RHEA:65952"/>
        <dbReference type="ChEBI" id="CHEBI:15378"/>
        <dbReference type="ChEBI" id="CHEBI:57540"/>
        <dbReference type="ChEBI" id="CHEBI:57945"/>
        <dbReference type="ChEBI" id="CHEBI:132124"/>
        <dbReference type="ChEBI" id="CHEBI:134225"/>
    </reaction>
</comment>
<feature type="binding site" evidence="6">
    <location>
        <begin position="108"/>
        <end position="111"/>
    </location>
    <ligand>
        <name>FMN</name>
        <dbReference type="ChEBI" id="CHEBI:58210"/>
    </ligand>
</feature>
<evidence type="ECO:0000256" key="4">
    <source>
        <dbReference type="ARBA" id="ARBA00023027"/>
    </source>
</evidence>
<dbReference type="PANTHER" id="PTHR43741">
    <property type="entry name" value="FMN-DEPENDENT NADH-AZOREDUCTASE 1"/>
    <property type="match status" value="1"/>
</dbReference>
<dbReference type="Gene3D" id="3.40.50.360">
    <property type="match status" value="1"/>
</dbReference>
<dbReference type="AlphaFoldDB" id="A0A8H1LLL7"/>
<comment type="similarity">
    <text evidence="6">Belongs to the azoreductase type 1 family.</text>
</comment>
<keyword evidence="3 6" id="KW-0560">Oxidoreductase</keyword>
<keyword evidence="1 6" id="KW-0285">Flavoprotein</keyword>
<reference evidence="8 9" key="1">
    <citation type="submission" date="2018-10" db="EMBL/GenBank/DDBJ databases">
        <title>Isolation of pseudouridimycin from Streptomyces albus DSM 40763.</title>
        <authorList>
            <person name="Rosenqvist P."/>
            <person name="Metsae-Ketelae M."/>
            <person name="Virta P."/>
        </authorList>
    </citation>
    <scope>NUCLEOTIDE SEQUENCE [LARGE SCALE GENOMIC DNA]</scope>
    <source>
        <strain evidence="8 9">DSM 40763</strain>
    </source>
</reference>
<dbReference type="GeneID" id="75185634"/>
<keyword evidence="2 6" id="KW-0288">FMN</keyword>
<dbReference type="InterPro" id="IPR003680">
    <property type="entry name" value="Flavodoxin_fold"/>
</dbReference>
<evidence type="ECO:0000256" key="3">
    <source>
        <dbReference type="ARBA" id="ARBA00023002"/>
    </source>
</evidence>
<dbReference type="GO" id="GO:0010181">
    <property type="term" value="F:FMN binding"/>
    <property type="evidence" value="ECO:0007669"/>
    <property type="project" value="UniProtKB-UniRule"/>
</dbReference>
<comment type="caution">
    <text evidence="8">The sequence shown here is derived from an EMBL/GenBank/DDBJ whole genome shotgun (WGS) entry which is preliminary data.</text>
</comment>
<dbReference type="EC" id="1.6.5.-" evidence="6"/>
<dbReference type="GO" id="GO:0016652">
    <property type="term" value="F:oxidoreductase activity, acting on NAD(P)H as acceptor"/>
    <property type="evidence" value="ECO:0007669"/>
    <property type="project" value="UniProtKB-UniRule"/>
</dbReference>
<comment type="caution">
    <text evidence="6">Lacks conserved residue(s) required for the propagation of feature annotation.</text>
</comment>
<feature type="binding site" evidence="6">
    <location>
        <position position="11"/>
    </location>
    <ligand>
        <name>FMN</name>
        <dbReference type="ChEBI" id="CHEBI:58210"/>
    </ligand>
</feature>
<dbReference type="GO" id="GO:0016655">
    <property type="term" value="F:oxidoreductase activity, acting on NAD(P)H, quinone or similar compound as acceptor"/>
    <property type="evidence" value="ECO:0007669"/>
    <property type="project" value="InterPro"/>
</dbReference>
<feature type="domain" description="Flavodoxin-like fold" evidence="7">
    <location>
        <begin position="4"/>
        <end position="184"/>
    </location>
</feature>
<sequence>MSPTLLHLDASARRRSFSRELGDTVADAWRAAHPGGTHLHRDLALDPVPHIGEAWTELCDYVLEHRITDPRRYQEAVRTPAQAQAWSVVEPLLSELLAADAVLMAAPMYNFSIPASLKAWIDQVTFPKMSLAPRRFVVAHARGGAYGPGTPRHAYDHHEAFLRDFLRGHYAVDDVTFVGTELVNTLLDPDLAALRARHDDSRAAALSAARKLGGAL</sequence>
<comment type="function">
    <text evidence="6">Quinone reductase that provides resistance to thiol-specific stress caused by electrophilic quinones.</text>
</comment>
<evidence type="ECO:0000313" key="8">
    <source>
        <dbReference type="EMBL" id="TGG87095.1"/>
    </source>
</evidence>
<comment type="cofactor">
    <cofactor evidence="6">
        <name>FMN</name>
        <dbReference type="ChEBI" id="CHEBI:58210"/>
    </cofactor>
    <text evidence="6">Binds 1 FMN per subunit.</text>
</comment>
<dbReference type="PANTHER" id="PTHR43741:SF4">
    <property type="entry name" value="FMN-DEPENDENT NADH:QUINONE OXIDOREDUCTASE"/>
    <property type="match status" value="1"/>
</dbReference>
<protein>
    <recommendedName>
        <fullName evidence="6">FMN dependent NADH:quinone oxidoreductase</fullName>
        <ecNumber evidence="6">1.6.5.-</ecNumber>
    </recommendedName>
    <alternativeName>
        <fullName evidence="6">Azo-dye reductase</fullName>
    </alternativeName>
    <alternativeName>
        <fullName evidence="6">FMN-dependent NADH-azo compound oxidoreductase</fullName>
    </alternativeName>
    <alternativeName>
        <fullName evidence="6">FMN-dependent NADH-azoreductase</fullName>
        <ecNumber evidence="6">1.7.1.17</ecNumber>
    </alternativeName>
</protein>
<dbReference type="HAMAP" id="MF_01216">
    <property type="entry name" value="Azoreductase_type1"/>
    <property type="match status" value="1"/>
</dbReference>
<name>A0A8H1LLL7_9ACTN</name>
<dbReference type="InterPro" id="IPR029039">
    <property type="entry name" value="Flavoprotein-like_sf"/>
</dbReference>
<proteinExistence type="inferred from homology"/>
<evidence type="ECO:0000313" key="9">
    <source>
        <dbReference type="Proteomes" id="UP000298111"/>
    </source>
</evidence>
<dbReference type="EMBL" id="RCIY01000029">
    <property type="protein sequence ID" value="TGG87095.1"/>
    <property type="molecule type" value="Genomic_DNA"/>
</dbReference>
<organism evidence="8 9">
    <name type="scientific">Streptomyces albus</name>
    <dbReference type="NCBI Taxonomy" id="1888"/>
    <lineage>
        <taxon>Bacteria</taxon>
        <taxon>Bacillati</taxon>
        <taxon>Actinomycetota</taxon>
        <taxon>Actinomycetes</taxon>
        <taxon>Kitasatosporales</taxon>
        <taxon>Streptomycetaceae</taxon>
        <taxon>Streptomyces</taxon>
    </lineage>
</organism>
<feature type="binding site" evidence="6">
    <location>
        <begin position="16"/>
        <end position="18"/>
    </location>
    <ligand>
        <name>FMN</name>
        <dbReference type="ChEBI" id="CHEBI:58210"/>
    </ligand>
</feature>
<evidence type="ECO:0000256" key="6">
    <source>
        <dbReference type="HAMAP-Rule" id="MF_01216"/>
    </source>
</evidence>